<gene>
    <name evidence="1" type="ORF">MOHU_16070</name>
</gene>
<dbReference type="RefSeq" id="WP_106005570.1">
    <property type="nucleotide sequence ID" value="NZ_CP136419.1"/>
</dbReference>
<sequence length="68" mass="7530">MAAAFKAGIISGREDFIDGIDAFFNGALPVMKGTSYSYTACWIFFYGTGDNPYIAPGNFKSTRRVLRY</sequence>
<name>A0A2T0AQS5_9FIRM</name>
<reference evidence="1 2" key="1">
    <citation type="submission" date="2018-03" db="EMBL/GenBank/DDBJ databases">
        <title>Genome sequence of Moorella humiferrea DSM 23265.</title>
        <authorList>
            <person name="Poehlein A."/>
            <person name="Daniel R."/>
        </authorList>
    </citation>
    <scope>NUCLEOTIDE SEQUENCE [LARGE SCALE GENOMIC DNA]</scope>
    <source>
        <strain evidence="1 2">DSM 23265</strain>
    </source>
</reference>
<evidence type="ECO:0000313" key="2">
    <source>
        <dbReference type="Proteomes" id="UP000238415"/>
    </source>
</evidence>
<accession>A0A2T0AQS5</accession>
<protein>
    <submittedName>
        <fullName evidence="1">Uncharacterized protein</fullName>
    </submittedName>
</protein>
<proteinExistence type="predicted"/>
<dbReference type="AlphaFoldDB" id="A0A2T0AQS5"/>
<dbReference type="EMBL" id="PVXM01000032">
    <property type="protein sequence ID" value="PRR71778.1"/>
    <property type="molecule type" value="Genomic_DNA"/>
</dbReference>
<comment type="caution">
    <text evidence="1">The sequence shown here is derived from an EMBL/GenBank/DDBJ whole genome shotgun (WGS) entry which is preliminary data.</text>
</comment>
<dbReference type="Proteomes" id="UP000238415">
    <property type="component" value="Unassembled WGS sequence"/>
</dbReference>
<evidence type="ECO:0000313" key="1">
    <source>
        <dbReference type="EMBL" id="PRR71778.1"/>
    </source>
</evidence>
<keyword evidence="2" id="KW-1185">Reference proteome</keyword>
<organism evidence="1 2">
    <name type="scientific">Neomoorella humiferrea</name>
    <dbReference type="NCBI Taxonomy" id="676965"/>
    <lineage>
        <taxon>Bacteria</taxon>
        <taxon>Bacillati</taxon>
        <taxon>Bacillota</taxon>
        <taxon>Clostridia</taxon>
        <taxon>Neomoorellales</taxon>
        <taxon>Neomoorellaceae</taxon>
        <taxon>Neomoorella</taxon>
    </lineage>
</organism>